<evidence type="ECO:0000313" key="4">
    <source>
        <dbReference type="Proteomes" id="UP000030764"/>
    </source>
</evidence>
<sequence>MHDDLSSELDYNSETERKRKRRVESFQKETAPPVPKATKEFFYEECAKENTKRQNVLHLDVVSSVDSSFRPVRCNCVHFQYSRHKRLINQYFLTNPGSSTILERDTSRDKTDIDLIRSNSKFLWHDDDEVDTWEKKLAKRYYEKLYKEYCIGDLSHFKENKIGLRWRIEQEVVDGKGQFICGEKHCNSNEDLASWECKFNYVEDGEKKSALVKLRLCPACSKKLNYKQRRNLAKSKRKEDTARSDASSQQWNSSDDESLIDSMLL</sequence>
<accession>A0A085LRP5</accession>
<proteinExistence type="predicted"/>
<feature type="region of interest" description="Disordered" evidence="1">
    <location>
        <begin position="1"/>
        <end position="34"/>
    </location>
</feature>
<keyword evidence="4" id="KW-1185">Reference proteome</keyword>
<dbReference type="GO" id="GO:0016791">
    <property type="term" value="F:phosphatase activity"/>
    <property type="evidence" value="ECO:0007669"/>
    <property type="project" value="TreeGrafter"/>
</dbReference>
<evidence type="ECO:0008006" key="5">
    <source>
        <dbReference type="Google" id="ProtNLM"/>
    </source>
</evidence>
<reference evidence="2 4" key="1">
    <citation type="journal article" date="2014" name="Nat. Genet.">
        <title>Genome and transcriptome of the porcine whipworm Trichuris suis.</title>
        <authorList>
            <person name="Jex A.R."/>
            <person name="Nejsum P."/>
            <person name="Schwarz E.M."/>
            <person name="Hu L."/>
            <person name="Young N.D."/>
            <person name="Hall R.S."/>
            <person name="Korhonen P.K."/>
            <person name="Liao S."/>
            <person name="Thamsborg S."/>
            <person name="Xia J."/>
            <person name="Xu P."/>
            <person name="Wang S."/>
            <person name="Scheerlinck J.P."/>
            <person name="Hofmann A."/>
            <person name="Sternberg P.W."/>
            <person name="Wang J."/>
            <person name="Gasser R.B."/>
        </authorList>
    </citation>
    <scope>NUCLEOTIDE SEQUENCE [LARGE SCALE GENOMIC DNA]</scope>
    <source>
        <strain evidence="3">DCEP-RM93F</strain>
        <strain evidence="2">DCEP-RM93M</strain>
    </source>
</reference>
<dbReference type="PANTHER" id="PTHR11567">
    <property type="entry name" value="ACID PHOSPHATASE-RELATED"/>
    <property type="match status" value="1"/>
</dbReference>
<dbReference type="EMBL" id="KL363319">
    <property type="protein sequence ID" value="KFD47641.1"/>
    <property type="molecule type" value="Genomic_DNA"/>
</dbReference>
<dbReference type="Proteomes" id="UP000030758">
    <property type="component" value="Unassembled WGS sequence"/>
</dbReference>
<dbReference type="EMBL" id="KL367478">
    <property type="protein sequence ID" value="KFD72305.1"/>
    <property type="molecule type" value="Genomic_DNA"/>
</dbReference>
<organism evidence="2 4">
    <name type="scientific">Trichuris suis</name>
    <name type="common">pig whipworm</name>
    <dbReference type="NCBI Taxonomy" id="68888"/>
    <lineage>
        <taxon>Eukaryota</taxon>
        <taxon>Metazoa</taxon>
        <taxon>Ecdysozoa</taxon>
        <taxon>Nematoda</taxon>
        <taxon>Enoplea</taxon>
        <taxon>Dorylaimia</taxon>
        <taxon>Trichinellida</taxon>
        <taxon>Trichuridae</taxon>
        <taxon>Trichuris</taxon>
    </lineage>
</organism>
<dbReference type="Pfam" id="PF09725">
    <property type="entry name" value="Fra10Ac1"/>
    <property type="match status" value="1"/>
</dbReference>
<feature type="compositionally biased region" description="Polar residues" evidence="1">
    <location>
        <begin position="244"/>
        <end position="253"/>
    </location>
</feature>
<dbReference type="InterPro" id="IPR019129">
    <property type="entry name" value="Folate-sensitive_fs_Fra10Ac1"/>
</dbReference>
<feature type="region of interest" description="Disordered" evidence="1">
    <location>
        <begin position="231"/>
        <end position="265"/>
    </location>
</feature>
<evidence type="ECO:0000256" key="1">
    <source>
        <dbReference type="SAM" id="MobiDB-lite"/>
    </source>
</evidence>
<dbReference type="PANTHER" id="PTHR11567:SF25">
    <property type="entry name" value="PROTEIN FRA10AC1"/>
    <property type="match status" value="1"/>
</dbReference>
<dbReference type="AlphaFoldDB" id="A0A085LRP5"/>
<dbReference type="Proteomes" id="UP000030764">
    <property type="component" value="Unassembled WGS sequence"/>
</dbReference>
<evidence type="ECO:0000313" key="2">
    <source>
        <dbReference type="EMBL" id="KFD47641.1"/>
    </source>
</evidence>
<dbReference type="InterPro" id="IPR050645">
    <property type="entry name" value="Histidine_acid_phosphatase"/>
</dbReference>
<name>A0A085LRP5_9BILA</name>
<evidence type="ECO:0000313" key="3">
    <source>
        <dbReference type="EMBL" id="KFD72305.1"/>
    </source>
</evidence>
<gene>
    <name evidence="2" type="ORF">M513_11504</name>
    <name evidence="3" type="ORF">M514_11504</name>
</gene>
<protein>
    <recommendedName>
        <fullName evidence="5">Protein FRA10AC1</fullName>
    </recommendedName>
</protein>